<evidence type="ECO:0000256" key="7">
    <source>
        <dbReference type="ARBA" id="ARBA00023012"/>
    </source>
</evidence>
<dbReference type="AlphaFoldDB" id="A0AAX1EEU8"/>
<evidence type="ECO:0000256" key="1">
    <source>
        <dbReference type="ARBA" id="ARBA00000085"/>
    </source>
</evidence>
<organism evidence="9 10">
    <name type="scientific">Legionella israelensis</name>
    <dbReference type="NCBI Taxonomy" id="454"/>
    <lineage>
        <taxon>Bacteria</taxon>
        <taxon>Pseudomonadati</taxon>
        <taxon>Pseudomonadota</taxon>
        <taxon>Gammaproteobacteria</taxon>
        <taxon>Legionellales</taxon>
        <taxon>Legionellaceae</taxon>
        <taxon>Legionella</taxon>
    </lineage>
</organism>
<dbReference type="EMBL" id="CP038254">
    <property type="protein sequence ID" value="QBR83572.1"/>
    <property type="molecule type" value="Genomic_DNA"/>
</dbReference>
<keyword evidence="3" id="KW-0808">Transferase</keyword>
<dbReference type="PROSITE" id="PS50109">
    <property type="entry name" value="HIS_KIN"/>
    <property type="match status" value="1"/>
</dbReference>
<comment type="catalytic activity">
    <reaction evidence="1">
        <text>ATP + protein L-histidine = ADP + protein N-phospho-L-histidine.</text>
        <dbReference type="EC" id="2.7.13.3"/>
    </reaction>
</comment>
<accession>A0AAX1EEU8</accession>
<feature type="domain" description="Histidine kinase" evidence="8">
    <location>
        <begin position="1"/>
        <end position="77"/>
    </location>
</feature>
<dbReference type="EC" id="2.7.13.3" evidence="2"/>
<evidence type="ECO:0000313" key="9">
    <source>
        <dbReference type="EMBL" id="QBR83572.1"/>
    </source>
</evidence>
<evidence type="ECO:0000256" key="3">
    <source>
        <dbReference type="ARBA" id="ARBA00022679"/>
    </source>
</evidence>
<dbReference type="SUPFAM" id="SSF55874">
    <property type="entry name" value="ATPase domain of HSP90 chaperone/DNA topoisomerase II/histidine kinase"/>
    <property type="match status" value="1"/>
</dbReference>
<dbReference type="CDD" id="cd00075">
    <property type="entry name" value="HATPase"/>
    <property type="match status" value="1"/>
</dbReference>
<evidence type="ECO:0000256" key="5">
    <source>
        <dbReference type="ARBA" id="ARBA00022777"/>
    </source>
</evidence>
<dbReference type="InterPro" id="IPR004358">
    <property type="entry name" value="Sig_transdc_His_kin-like_C"/>
</dbReference>
<keyword evidence="5" id="KW-0418">Kinase</keyword>
<dbReference type="RefSeq" id="WP_135059945.1">
    <property type="nucleotide sequence ID" value="NZ_CP038254.1"/>
</dbReference>
<evidence type="ECO:0000256" key="4">
    <source>
        <dbReference type="ARBA" id="ARBA00022741"/>
    </source>
</evidence>
<reference evidence="9 10" key="1">
    <citation type="submission" date="2019-03" db="EMBL/GenBank/DDBJ databases">
        <title>Diverse conjugative elements silence natural transformation in Legionella species.</title>
        <authorList>
            <person name="Durieux I."/>
            <person name="Ginevra C."/>
            <person name="Attaiech L."/>
            <person name="Picq K."/>
            <person name="Juan P.A."/>
            <person name="Jarraud S."/>
            <person name="Charpentier X."/>
        </authorList>
    </citation>
    <scope>NUCLEOTIDE SEQUENCE [LARGE SCALE GENOMIC DNA]</scope>
    <source>
        <strain evidence="9 10">HL-0427-4011</strain>
    </source>
</reference>
<dbReference type="PANTHER" id="PTHR42878">
    <property type="entry name" value="TWO-COMPONENT HISTIDINE KINASE"/>
    <property type="match status" value="1"/>
</dbReference>
<dbReference type="Proteomes" id="UP000295517">
    <property type="component" value="Chromosome"/>
</dbReference>
<name>A0AAX1EEU8_9GAMM</name>
<keyword evidence="6 9" id="KW-0067">ATP-binding</keyword>
<sequence length="87" mass="9688">MINIDIREIDHSKVKISIQDNSKGIPEEQLNRVFDPASTGLGLAIAKSIVSLHGGEIKLTSKYQQFTCVEITLPGRFNSLNHPSDRR</sequence>
<evidence type="ECO:0000313" key="10">
    <source>
        <dbReference type="Proteomes" id="UP000295517"/>
    </source>
</evidence>
<evidence type="ECO:0000256" key="6">
    <source>
        <dbReference type="ARBA" id="ARBA00022840"/>
    </source>
</evidence>
<dbReference type="Gene3D" id="3.30.565.10">
    <property type="entry name" value="Histidine kinase-like ATPase, C-terminal domain"/>
    <property type="match status" value="1"/>
</dbReference>
<dbReference type="GO" id="GO:0000156">
    <property type="term" value="F:phosphorelay response regulator activity"/>
    <property type="evidence" value="ECO:0007669"/>
    <property type="project" value="TreeGrafter"/>
</dbReference>
<evidence type="ECO:0000259" key="8">
    <source>
        <dbReference type="PROSITE" id="PS50109"/>
    </source>
</evidence>
<dbReference type="InterPro" id="IPR050351">
    <property type="entry name" value="BphY/WalK/GraS-like"/>
</dbReference>
<dbReference type="SMART" id="SM00387">
    <property type="entry name" value="HATPase_c"/>
    <property type="match status" value="1"/>
</dbReference>
<keyword evidence="7" id="KW-0902">Two-component regulatory system</keyword>
<protein>
    <recommendedName>
        <fullName evidence="2">histidine kinase</fullName>
        <ecNumber evidence="2">2.7.13.3</ecNumber>
    </recommendedName>
</protein>
<proteinExistence type="predicted"/>
<dbReference type="InterPro" id="IPR005467">
    <property type="entry name" value="His_kinase_dom"/>
</dbReference>
<evidence type="ECO:0000256" key="2">
    <source>
        <dbReference type="ARBA" id="ARBA00012438"/>
    </source>
</evidence>
<keyword evidence="4" id="KW-0547">Nucleotide-binding</keyword>
<dbReference type="PRINTS" id="PR00344">
    <property type="entry name" value="BCTRLSENSOR"/>
</dbReference>
<gene>
    <name evidence="9" type="ORF">E3983_03900</name>
</gene>
<dbReference type="GO" id="GO:0004673">
    <property type="term" value="F:protein histidine kinase activity"/>
    <property type="evidence" value="ECO:0007669"/>
    <property type="project" value="UniProtKB-EC"/>
</dbReference>
<dbReference type="GO" id="GO:0005524">
    <property type="term" value="F:ATP binding"/>
    <property type="evidence" value="ECO:0007669"/>
    <property type="project" value="UniProtKB-KW"/>
</dbReference>
<dbReference type="InterPro" id="IPR003594">
    <property type="entry name" value="HATPase_dom"/>
</dbReference>
<dbReference type="PANTHER" id="PTHR42878:SF7">
    <property type="entry name" value="SENSOR HISTIDINE KINASE GLRK"/>
    <property type="match status" value="1"/>
</dbReference>
<dbReference type="Pfam" id="PF02518">
    <property type="entry name" value="HATPase_c"/>
    <property type="match status" value="1"/>
</dbReference>
<dbReference type="GO" id="GO:0007234">
    <property type="term" value="P:osmosensory signaling via phosphorelay pathway"/>
    <property type="evidence" value="ECO:0007669"/>
    <property type="project" value="TreeGrafter"/>
</dbReference>
<dbReference type="GO" id="GO:0030295">
    <property type="term" value="F:protein kinase activator activity"/>
    <property type="evidence" value="ECO:0007669"/>
    <property type="project" value="TreeGrafter"/>
</dbReference>
<dbReference type="InterPro" id="IPR036890">
    <property type="entry name" value="HATPase_C_sf"/>
</dbReference>